<comment type="caution">
    <text evidence="1">The sequence shown here is derived from an EMBL/GenBank/DDBJ whole genome shotgun (WGS) entry which is preliminary data.</text>
</comment>
<name>A0A2J7Q1J7_9NEOP</name>
<gene>
    <name evidence="1" type="ORF">B7P43_G15165</name>
</gene>
<organism evidence="1 2">
    <name type="scientific">Cryptotermes secundus</name>
    <dbReference type="NCBI Taxonomy" id="105785"/>
    <lineage>
        <taxon>Eukaryota</taxon>
        <taxon>Metazoa</taxon>
        <taxon>Ecdysozoa</taxon>
        <taxon>Arthropoda</taxon>
        <taxon>Hexapoda</taxon>
        <taxon>Insecta</taxon>
        <taxon>Pterygota</taxon>
        <taxon>Neoptera</taxon>
        <taxon>Polyneoptera</taxon>
        <taxon>Dictyoptera</taxon>
        <taxon>Blattodea</taxon>
        <taxon>Blattoidea</taxon>
        <taxon>Termitoidae</taxon>
        <taxon>Kalotermitidae</taxon>
        <taxon>Cryptotermitinae</taxon>
        <taxon>Cryptotermes</taxon>
    </lineage>
</organism>
<reference evidence="1 2" key="1">
    <citation type="submission" date="2017-12" db="EMBL/GenBank/DDBJ databases">
        <title>Hemimetabolous genomes reveal molecular basis of termite eusociality.</title>
        <authorList>
            <person name="Harrison M.C."/>
            <person name="Jongepier E."/>
            <person name="Robertson H.M."/>
            <person name="Arning N."/>
            <person name="Bitard-Feildel T."/>
            <person name="Chao H."/>
            <person name="Childers C.P."/>
            <person name="Dinh H."/>
            <person name="Doddapaneni H."/>
            <person name="Dugan S."/>
            <person name="Gowin J."/>
            <person name="Greiner C."/>
            <person name="Han Y."/>
            <person name="Hu H."/>
            <person name="Hughes D.S.T."/>
            <person name="Huylmans A.-K."/>
            <person name="Kemena C."/>
            <person name="Kremer L.P.M."/>
            <person name="Lee S.L."/>
            <person name="Lopez-Ezquerra A."/>
            <person name="Mallet L."/>
            <person name="Monroy-Kuhn J.M."/>
            <person name="Moser A."/>
            <person name="Murali S.C."/>
            <person name="Muzny D.M."/>
            <person name="Otani S."/>
            <person name="Piulachs M.-D."/>
            <person name="Poelchau M."/>
            <person name="Qu J."/>
            <person name="Schaub F."/>
            <person name="Wada-Katsumata A."/>
            <person name="Worley K.C."/>
            <person name="Xie Q."/>
            <person name="Ylla G."/>
            <person name="Poulsen M."/>
            <person name="Gibbs R.A."/>
            <person name="Schal C."/>
            <person name="Richards S."/>
            <person name="Belles X."/>
            <person name="Korb J."/>
            <person name="Bornberg-Bauer E."/>
        </authorList>
    </citation>
    <scope>NUCLEOTIDE SEQUENCE [LARGE SCALE GENOMIC DNA]</scope>
    <source>
        <tissue evidence="1">Whole body</tissue>
    </source>
</reference>
<dbReference type="PANTHER" id="PTHR47027:SF20">
    <property type="entry name" value="REVERSE TRANSCRIPTASE-LIKE PROTEIN WITH RNA-DIRECTED DNA POLYMERASE DOMAIN"/>
    <property type="match status" value="1"/>
</dbReference>
<dbReference type="EMBL" id="NEVH01019396">
    <property type="protein sequence ID" value="PNF22463.1"/>
    <property type="molecule type" value="Genomic_DNA"/>
</dbReference>
<accession>A0A2J7Q1J7</accession>
<dbReference type="STRING" id="105785.A0A2J7Q1J7"/>
<dbReference type="PANTHER" id="PTHR47027">
    <property type="entry name" value="REVERSE TRANSCRIPTASE DOMAIN-CONTAINING PROTEIN"/>
    <property type="match status" value="1"/>
</dbReference>
<evidence type="ECO:0000313" key="2">
    <source>
        <dbReference type="Proteomes" id="UP000235965"/>
    </source>
</evidence>
<protein>
    <recommendedName>
        <fullName evidence="3">Endonuclease-reverse transcriptase</fullName>
    </recommendedName>
</protein>
<dbReference type="InParanoid" id="A0A2J7Q1J7"/>
<dbReference type="Proteomes" id="UP000235965">
    <property type="component" value="Unassembled WGS sequence"/>
</dbReference>
<sequence>EITRRIKLANNAYFSLLSVFRSKDIHRAIKTKLYKTMIRPVLYYGCEGWTLNKKEESVISSFKRKILRRIYGPIKENGIWRIRYNKELYKLYKEPEISVTIKERIPKKKLYSTTGGKRRAGKPRTRWIDAAEEDAKQLMGVRNWKSSTG</sequence>
<feature type="non-terminal residue" evidence="1">
    <location>
        <position position="1"/>
    </location>
</feature>
<proteinExistence type="predicted"/>
<keyword evidence="2" id="KW-1185">Reference proteome</keyword>
<evidence type="ECO:0008006" key="3">
    <source>
        <dbReference type="Google" id="ProtNLM"/>
    </source>
</evidence>
<evidence type="ECO:0000313" key="1">
    <source>
        <dbReference type="EMBL" id="PNF22463.1"/>
    </source>
</evidence>
<dbReference type="AlphaFoldDB" id="A0A2J7Q1J7"/>